<dbReference type="PROSITE" id="PS50048">
    <property type="entry name" value="ZN2_CY6_FUNGAL_2"/>
    <property type="match status" value="1"/>
</dbReference>
<evidence type="ECO:0000313" key="6">
    <source>
        <dbReference type="EMBL" id="ESZ93271.1"/>
    </source>
</evidence>
<dbReference type="CDD" id="cd12148">
    <property type="entry name" value="fungal_TF_MHR"/>
    <property type="match status" value="1"/>
</dbReference>
<sequence>MSSNSNSRSIRSSKACERCRRRKIKCNGQTPCQVCRQQTAQCNYRLVNRRRKSKWSPPPDTDGGMIEHPSDIDELQESGQQCSSTKDNNTIFTEIHHGISAIHDAPGSCTTQLSYGPSSNFSFMNQIHRCLSTSKSETPLGSRDDEVSRAAEKSLEFLGHKAHSFGTERDATTETGLSKSNSELFLSLELAETFLSHFLSTIYHLFPATSAVELLYMVKQLFNRTTTARFDPMDETFIMTILALGASLTERIEWAETIFDEIKIKAAVLDETVNSCMGRSTSAYFHLGKGVRKALALGLHKDSNSSKGASGAPDQTLESNLTMWSLYFFESWTSYGEGRPSSLNMNDISIPYPEDTSYMSALIQLAKIMSRSTLKLYSQEQTSLLAMWTEACNIHKELEAFAHKTKKHLQIGLDDPVHHGQVNVHQVLLSNLYHHILVLTFRPFLIFHVVWQRRLTSESSSDEHLETITSASEVEWLIEACQRASDAARSWISSLRVAMDANPLLWGLRYMGFYVESACYLLIYDTIRDMESAMINISFINAGLRCLSQILPGDTVSSAIVTIRKMVAALQQKYPSQYQASENIPTAAVPLLNLEHAIIHEVSCSMYDDLDEVGLIDFDLTSIGWNFDHFVTDLDGVALNM</sequence>
<organism evidence="6 7">
    <name type="scientific">Sclerotinia borealis (strain F-4128)</name>
    <dbReference type="NCBI Taxonomy" id="1432307"/>
    <lineage>
        <taxon>Eukaryota</taxon>
        <taxon>Fungi</taxon>
        <taxon>Dikarya</taxon>
        <taxon>Ascomycota</taxon>
        <taxon>Pezizomycotina</taxon>
        <taxon>Leotiomycetes</taxon>
        <taxon>Helotiales</taxon>
        <taxon>Sclerotiniaceae</taxon>
        <taxon>Sclerotinia</taxon>
    </lineage>
</organism>
<dbReference type="InterPro" id="IPR051127">
    <property type="entry name" value="Fungal_SecMet_Regulators"/>
</dbReference>
<dbReference type="PANTHER" id="PTHR47424">
    <property type="entry name" value="REGULATORY PROTEIN GAL4"/>
    <property type="match status" value="1"/>
</dbReference>
<keyword evidence="1" id="KW-0479">Metal-binding</keyword>
<reference evidence="6 7" key="1">
    <citation type="journal article" date="2014" name="Genome Announc.">
        <title>Draft genome sequence of Sclerotinia borealis, a psychrophilic plant pathogenic fungus.</title>
        <authorList>
            <person name="Mardanov A.V."/>
            <person name="Beletsky A.V."/>
            <person name="Kadnikov V.V."/>
            <person name="Ignatov A.N."/>
            <person name="Ravin N.V."/>
        </authorList>
    </citation>
    <scope>NUCLEOTIDE SEQUENCE [LARGE SCALE GENOMIC DNA]</scope>
    <source>
        <strain evidence="7">F-4157</strain>
    </source>
</reference>
<evidence type="ECO:0000313" key="7">
    <source>
        <dbReference type="Proteomes" id="UP000019487"/>
    </source>
</evidence>
<feature type="domain" description="Zn(2)-C6 fungal-type" evidence="5">
    <location>
        <begin position="15"/>
        <end position="44"/>
    </location>
</feature>
<dbReference type="GO" id="GO:0005634">
    <property type="term" value="C:nucleus"/>
    <property type="evidence" value="ECO:0007669"/>
    <property type="project" value="TreeGrafter"/>
</dbReference>
<gene>
    <name evidence="6" type="ORF">SBOR_6371</name>
</gene>
<dbReference type="PANTHER" id="PTHR47424:SF15">
    <property type="entry name" value="ZN(II)2CYS6 TRANSCRIPTION FACTOR (EUROFUNG)"/>
    <property type="match status" value="1"/>
</dbReference>
<dbReference type="Gene3D" id="4.10.240.10">
    <property type="entry name" value="Zn(2)-C6 fungal-type DNA-binding domain"/>
    <property type="match status" value="1"/>
</dbReference>
<evidence type="ECO:0000256" key="1">
    <source>
        <dbReference type="ARBA" id="ARBA00022723"/>
    </source>
</evidence>
<dbReference type="SMART" id="SM00906">
    <property type="entry name" value="Fungal_trans"/>
    <property type="match status" value="1"/>
</dbReference>
<dbReference type="InterPro" id="IPR007219">
    <property type="entry name" value="XnlR_reg_dom"/>
</dbReference>
<keyword evidence="4" id="KW-0539">Nucleus</keyword>
<name>W9CBP8_SCLBF</name>
<dbReference type="CDD" id="cd00067">
    <property type="entry name" value="GAL4"/>
    <property type="match status" value="1"/>
</dbReference>
<dbReference type="OrthoDB" id="2123952at2759"/>
<evidence type="ECO:0000256" key="3">
    <source>
        <dbReference type="ARBA" id="ARBA00023163"/>
    </source>
</evidence>
<dbReference type="GO" id="GO:0000435">
    <property type="term" value="P:positive regulation of transcription from RNA polymerase II promoter by galactose"/>
    <property type="evidence" value="ECO:0007669"/>
    <property type="project" value="TreeGrafter"/>
</dbReference>
<dbReference type="InterPro" id="IPR001138">
    <property type="entry name" value="Zn2Cys6_DnaBD"/>
</dbReference>
<comment type="caution">
    <text evidence="6">The sequence shown here is derived from an EMBL/GenBank/DDBJ whole genome shotgun (WGS) entry which is preliminary data.</text>
</comment>
<dbReference type="InterPro" id="IPR036864">
    <property type="entry name" value="Zn2-C6_fun-type_DNA-bd_sf"/>
</dbReference>
<dbReference type="GO" id="GO:0000978">
    <property type="term" value="F:RNA polymerase II cis-regulatory region sequence-specific DNA binding"/>
    <property type="evidence" value="ECO:0007669"/>
    <property type="project" value="TreeGrafter"/>
</dbReference>
<dbReference type="PROSITE" id="PS00463">
    <property type="entry name" value="ZN2_CY6_FUNGAL_1"/>
    <property type="match status" value="1"/>
</dbReference>
<protein>
    <submittedName>
        <fullName evidence="6">C6 zinc finger domain protein</fullName>
    </submittedName>
</protein>
<accession>W9CBP8</accession>
<dbReference type="SMART" id="SM00066">
    <property type="entry name" value="GAL4"/>
    <property type="match status" value="1"/>
</dbReference>
<dbReference type="HOGENOM" id="CLU_010839_0_0_1"/>
<dbReference type="GO" id="GO:0008270">
    <property type="term" value="F:zinc ion binding"/>
    <property type="evidence" value="ECO:0007669"/>
    <property type="project" value="InterPro"/>
</dbReference>
<proteinExistence type="predicted"/>
<dbReference type="GO" id="GO:0000981">
    <property type="term" value="F:DNA-binding transcription factor activity, RNA polymerase II-specific"/>
    <property type="evidence" value="ECO:0007669"/>
    <property type="project" value="InterPro"/>
</dbReference>
<dbReference type="Pfam" id="PF00172">
    <property type="entry name" value="Zn_clus"/>
    <property type="match status" value="1"/>
</dbReference>
<keyword evidence="2" id="KW-0805">Transcription regulation</keyword>
<evidence type="ECO:0000256" key="4">
    <source>
        <dbReference type="ARBA" id="ARBA00023242"/>
    </source>
</evidence>
<dbReference type="SUPFAM" id="SSF57701">
    <property type="entry name" value="Zn2/Cys6 DNA-binding domain"/>
    <property type="match status" value="1"/>
</dbReference>
<keyword evidence="3" id="KW-0804">Transcription</keyword>
<evidence type="ECO:0000256" key="2">
    <source>
        <dbReference type="ARBA" id="ARBA00023015"/>
    </source>
</evidence>
<keyword evidence="7" id="KW-1185">Reference proteome</keyword>
<dbReference type="Proteomes" id="UP000019487">
    <property type="component" value="Unassembled WGS sequence"/>
</dbReference>
<dbReference type="Pfam" id="PF04082">
    <property type="entry name" value="Fungal_trans"/>
    <property type="match status" value="1"/>
</dbReference>
<dbReference type="EMBL" id="AYSA01000333">
    <property type="protein sequence ID" value="ESZ93271.1"/>
    <property type="molecule type" value="Genomic_DNA"/>
</dbReference>
<evidence type="ECO:0000259" key="5">
    <source>
        <dbReference type="PROSITE" id="PS50048"/>
    </source>
</evidence>
<dbReference type="GO" id="GO:0006351">
    <property type="term" value="P:DNA-templated transcription"/>
    <property type="evidence" value="ECO:0007669"/>
    <property type="project" value="InterPro"/>
</dbReference>
<dbReference type="AlphaFoldDB" id="W9CBP8"/>